<evidence type="ECO:0000256" key="1">
    <source>
        <dbReference type="SAM" id="MobiDB-lite"/>
    </source>
</evidence>
<feature type="compositionally biased region" description="Basic and acidic residues" evidence="1">
    <location>
        <begin position="166"/>
        <end position="184"/>
    </location>
</feature>
<dbReference type="EMBL" id="VJMJ01000172">
    <property type="protein sequence ID" value="KAF0728843.1"/>
    <property type="molecule type" value="Genomic_DNA"/>
</dbReference>
<feature type="region of interest" description="Disordered" evidence="1">
    <location>
        <begin position="144"/>
        <end position="199"/>
    </location>
</feature>
<protein>
    <submittedName>
        <fullName evidence="2">Uncharacterized protein</fullName>
    </submittedName>
</protein>
<feature type="compositionally biased region" description="Low complexity" evidence="1">
    <location>
        <begin position="188"/>
        <end position="199"/>
    </location>
</feature>
<evidence type="ECO:0000313" key="2">
    <source>
        <dbReference type="EMBL" id="KAF0728843.1"/>
    </source>
</evidence>
<dbReference type="VEuPathDB" id="FungiDB:AeMF1_001239"/>
<keyword evidence="3" id="KW-1185">Reference proteome</keyword>
<proteinExistence type="predicted"/>
<reference evidence="2 3" key="1">
    <citation type="submission" date="2019-07" db="EMBL/GenBank/DDBJ databases">
        <title>Genomics analysis of Aphanomyces spp. identifies a new class of oomycete effector associated with host adaptation.</title>
        <authorList>
            <person name="Gaulin E."/>
        </authorList>
    </citation>
    <scope>NUCLEOTIDE SEQUENCE [LARGE SCALE GENOMIC DNA]</scope>
    <source>
        <strain evidence="2 3">ATCC 201684</strain>
    </source>
</reference>
<accession>A0A6G0WNE6</accession>
<dbReference type="AlphaFoldDB" id="A0A6G0WNE6"/>
<evidence type="ECO:0000313" key="3">
    <source>
        <dbReference type="Proteomes" id="UP000481153"/>
    </source>
</evidence>
<feature type="compositionally biased region" description="Low complexity" evidence="1">
    <location>
        <begin position="154"/>
        <end position="165"/>
    </location>
</feature>
<gene>
    <name evidence="2" type="ORF">Ae201684_013412</name>
</gene>
<dbReference type="Proteomes" id="UP000481153">
    <property type="component" value="Unassembled WGS sequence"/>
</dbReference>
<sequence length="320" mass="34148">MSLLDLPIDVISMDEAVDRTFDAALSKVEMDAGALTPDMFRPSHNLVEDGFDDVASDEFGGLPLDHIAFDTLSFYEYGPFSPSAGASPSREACMERVDKSFVHNESAEANAKTALPPKYFKTVKSSPQKRRLVSRSINQLKSFSFDASKDDTPPSEASATPAAKTSADEVQIKLEPGIKSEPTEMKTPLRAPRPRATTPPLLAKAASPMFSTPLAPQTTPTKSTPDVSFVSPLAKLTSSTTSLTLVDATTWSGNKTVSLPPRYLQGPNSSPEKKRVHSITFGKSTSFSFSPSKSPKTTLTTSSPVVEKASTAVAALQGAS</sequence>
<comment type="caution">
    <text evidence="2">The sequence shown here is derived from an EMBL/GenBank/DDBJ whole genome shotgun (WGS) entry which is preliminary data.</text>
</comment>
<name>A0A6G0WNE6_9STRA</name>
<organism evidence="2 3">
    <name type="scientific">Aphanomyces euteiches</name>
    <dbReference type="NCBI Taxonomy" id="100861"/>
    <lineage>
        <taxon>Eukaryota</taxon>
        <taxon>Sar</taxon>
        <taxon>Stramenopiles</taxon>
        <taxon>Oomycota</taxon>
        <taxon>Saprolegniomycetes</taxon>
        <taxon>Saprolegniales</taxon>
        <taxon>Verrucalvaceae</taxon>
        <taxon>Aphanomyces</taxon>
    </lineage>
</organism>